<dbReference type="KEGG" id="amt:Amet_1658"/>
<keyword evidence="1" id="KW-0812">Transmembrane</keyword>
<evidence type="ECO:0000256" key="1">
    <source>
        <dbReference type="SAM" id="Phobius"/>
    </source>
</evidence>
<keyword evidence="3" id="KW-1185">Reference proteome</keyword>
<accession>A6TNR7</accession>
<protein>
    <submittedName>
        <fullName evidence="2">Uncharacterized protein</fullName>
    </submittedName>
</protein>
<evidence type="ECO:0000313" key="2">
    <source>
        <dbReference type="EMBL" id="ABR47835.1"/>
    </source>
</evidence>
<feature type="transmembrane region" description="Helical" evidence="1">
    <location>
        <begin position="180"/>
        <end position="197"/>
    </location>
</feature>
<dbReference type="eggNOG" id="ENOG5031BWX">
    <property type="taxonomic scope" value="Bacteria"/>
</dbReference>
<dbReference type="AlphaFoldDB" id="A6TNR7"/>
<organism evidence="2 3">
    <name type="scientific">Alkaliphilus metalliredigens (strain QYMF)</name>
    <dbReference type="NCBI Taxonomy" id="293826"/>
    <lineage>
        <taxon>Bacteria</taxon>
        <taxon>Bacillati</taxon>
        <taxon>Bacillota</taxon>
        <taxon>Clostridia</taxon>
        <taxon>Peptostreptococcales</taxon>
        <taxon>Natronincolaceae</taxon>
        <taxon>Alkaliphilus</taxon>
    </lineage>
</organism>
<dbReference type="HOGENOM" id="CLU_059341_0_0_9"/>
<dbReference type="RefSeq" id="WP_012062873.1">
    <property type="nucleotide sequence ID" value="NC_009633.1"/>
</dbReference>
<dbReference type="EMBL" id="CP000724">
    <property type="protein sequence ID" value="ABR47835.1"/>
    <property type="molecule type" value="Genomic_DNA"/>
</dbReference>
<gene>
    <name evidence="2" type="ordered locus">Amet_1658</name>
</gene>
<dbReference type="OrthoDB" id="9805070at2"/>
<reference evidence="3" key="1">
    <citation type="journal article" date="2016" name="Genome Announc.">
        <title>Complete genome sequence of Alkaliphilus metalliredigens strain QYMF, an alkaliphilic and metal-reducing bacterium isolated from borax-contaminated leachate ponds.</title>
        <authorList>
            <person name="Hwang C."/>
            <person name="Copeland A."/>
            <person name="Lucas S."/>
            <person name="Lapidus A."/>
            <person name="Barry K."/>
            <person name="Detter J.C."/>
            <person name="Glavina Del Rio T."/>
            <person name="Hammon N."/>
            <person name="Israni S."/>
            <person name="Dalin E."/>
            <person name="Tice H."/>
            <person name="Pitluck S."/>
            <person name="Chertkov O."/>
            <person name="Brettin T."/>
            <person name="Bruce D."/>
            <person name="Han C."/>
            <person name="Schmutz J."/>
            <person name="Larimer F."/>
            <person name="Land M.L."/>
            <person name="Hauser L."/>
            <person name="Kyrpides N."/>
            <person name="Mikhailova N."/>
            <person name="Ye Q."/>
            <person name="Zhou J."/>
            <person name="Richardson P."/>
            <person name="Fields M.W."/>
        </authorList>
    </citation>
    <scope>NUCLEOTIDE SEQUENCE [LARGE SCALE GENOMIC DNA]</scope>
    <source>
        <strain evidence="3">QYMF</strain>
    </source>
</reference>
<proteinExistence type="predicted"/>
<dbReference type="Proteomes" id="UP000001572">
    <property type="component" value="Chromosome"/>
</dbReference>
<keyword evidence="1" id="KW-0472">Membrane</keyword>
<evidence type="ECO:0000313" key="3">
    <source>
        <dbReference type="Proteomes" id="UP000001572"/>
    </source>
</evidence>
<sequence>MITFVDRLATKPILTRENIFSLKKYIEFKYPHHGEKHKAQILAKSIRQVIDHELKGFEVHHQEELRTRLLQKTLFEQQRSILCSDIVECCITMDSFTDDTLDTLSNWINHKIQDSIDIETIMNYREAVLSKDQKNLAESFIEEVPLVYAPFVGEVDQVIDEVTTNRESSRIFTRLSNHHLSIFILLTFVLLFIGYSINIDPSTTSEPAVRFNIDEPMSQLTSGSFTTLMDEIITFYHIPQTLRYRNINENHLRFYLIDRGSLLGRDPHFLTIIETSKKFHLDPLILFSIAGHEQGFIPESHPNAGEIINNPYNVFESWIKYNTNLEDSSAIAARTVSNLLKGLPKGMDPFKWINRRYAEDPDWWRGVRSIYEHLNKIVESN</sequence>
<keyword evidence="1" id="KW-1133">Transmembrane helix</keyword>
<name>A6TNR7_ALKMQ</name>